<evidence type="ECO:0000259" key="2">
    <source>
        <dbReference type="SMART" id="SM00470"/>
    </source>
</evidence>
<feature type="region of interest" description="Disordered" evidence="1">
    <location>
        <begin position="33"/>
        <end position="58"/>
    </location>
</feature>
<reference evidence="3" key="1">
    <citation type="journal article" date="2020" name="Nature">
        <title>Giant virus diversity and host interactions through global metagenomics.</title>
        <authorList>
            <person name="Schulz F."/>
            <person name="Roux S."/>
            <person name="Paez-Espino D."/>
            <person name="Jungbluth S."/>
            <person name="Walsh D.A."/>
            <person name="Denef V.J."/>
            <person name="McMahon K.D."/>
            <person name="Konstantinidis K.T."/>
            <person name="Eloe-Fadrosh E.A."/>
            <person name="Kyrpides N.C."/>
            <person name="Woyke T."/>
        </authorList>
    </citation>
    <scope>NUCLEOTIDE SEQUENCE</scope>
    <source>
        <strain evidence="3">GVMAG-M-3300023174-207</strain>
    </source>
</reference>
<feature type="domain" description="ParB-like N-terminal" evidence="2">
    <location>
        <begin position="85"/>
        <end position="189"/>
    </location>
</feature>
<dbReference type="Gene3D" id="3.90.1530.10">
    <property type="entry name" value="Conserved hypothetical protein from pyrococcus furiosus pfu- 392566-001, ParB domain"/>
    <property type="match status" value="1"/>
</dbReference>
<dbReference type="SMART" id="SM00470">
    <property type="entry name" value="ParB"/>
    <property type="match status" value="1"/>
</dbReference>
<dbReference type="AlphaFoldDB" id="A0A6C0DK50"/>
<dbReference type="InterPro" id="IPR036086">
    <property type="entry name" value="ParB/Sulfiredoxin_sf"/>
</dbReference>
<protein>
    <recommendedName>
        <fullName evidence="2">ParB-like N-terminal domain-containing protein</fullName>
    </recommendedName>
</protein>
<sequence length="303" mass="35662">MSSIIQKGIKGFFFGATTSGVGEPISEPIKEVLKPRVIDEDDEPQKKKKKIPKVDEEDENDNKSYDLALKILGDSMFEIKNKKMFVVPLMKLKHLNLNPYRHQREYNQEHVEVLKKGLLQTGFLYHPIVLIHIPDRKEISIIDGQHRFKALKSILENVREGIHAEIQVQIELLECEDDDTKIMNIYKNVNTCQPIDMNKIILEEDYVKLIQKLKNVFGKKTIDEYKTKAKHYIIESKLKTELMAHNLLIKYSDEELVKRIVRKNEDLKEEHLILRELKEDVVKKCEKNDFWLGTEFPKWLKEL</sequence>
<proteinExistence type="predicted"/>
<name>A0A6C0DK50_9ZZZZ</name>
<dbReference type="Pfam" id="PF02195">
    <property type="entry name" value="ParB_N"/>
    <property type="match status" value="1"/>
</dbReference>
<evidence type="ECO:0000256" key="1">
    <source>
        <dbReference type="SAM" id="MobiDB-lite"/>
    </source>
</evidence>
<dbReference type="SUPFAM" id="SSF110849">
    <property type="entry name" value="ParB/Sulfiredoxin"/>
    <property type="match status" value="1"/>
</dbReference>
<accession>A0A6C0DK50</accession>
<organism evidence="3">
    <name type="scientific">viral metagenome</name>
    <dbReference type="NCBI Taxonomy" id="1070528"/>
    <lineage>
        <taxon>unclassified sequences</taxon>
        <taxon>metagenomes</taxon>
        <taxon>organismal metagenomes</taxon>
    </lineage>
</organism>
<dbReference type="EMBL" id="MN739628">
    <property type="protein sequence ID" value="QHT16943.1"/>
    <property type="molecule type" value="Genomic_DNA"/>
</dbReference>
<evidence type="ECO:0000313" key="3">
    <source>
        <dbReference type="EMBL" id="QHT16943.1"/>
    </source>
</evidence>
<dbReference type="InterPro" id="IPR003115">
    <property type="entry name" value="ParB_N"/>
</dbReference>